<dbReference type="SMART" id="SM00267">
    <property type="entry name" value="GGDEF"/>
    <property type="match status" value="1"/>
</dbReference>
<dbReference type="InterPro" id="IPR000160">
    <property type="entry name" value="GGDEF_dom"/>
</dbReference>
<protein>
    <recommendedName>
        <fullName evidence="1">diguanylate cyclase</fullName>
        <ecNumber evidence="1">2.7.7.65</ecNumber>
    </recommendedName>
</protein>
<evidence type="ECO:0000256" key="2">
    <source>
        <dbReference type="ARBA" id="ARBA00034247"/>
    </source>
</evidence>
<dbReference type="EMBL" id="BAQP01000032">
    <property type="protein sequence ID" value="GBQ21190.1"/>
    <property type="molecule type" value="Genomic_DNA"/>
</dbReference>
<dbReference type="PANTHER" id="PTHR45138">
    <property type="entry name" value="REGULATORY COMPONENTS OF SENSORY TRANSDUCTION SYSTEM"/>
    <property type="match status" value="1"/>
</dbReference>
<dbReference type="Pfam" id="PF00990">
    <property type="entry name" value="GGDEF"/>
    <property type="match status" value="1"/>
</dbReference>
<dbReference type="SUPFAM" id="SSF55073">
    <property type="entry name" value="Nucleotide cyclase"/>
    <property type="match status" value="1"/>
</dbReference>
<reference evidence="5" key="1">
    <citation type="submission" date="2013-04" db="EMBL/GenBank/DDBJ databases">
        <title>The genome sequencing project of 58 acetic acid bacteria.</title>
        <authorList>
            <person name="Okamoto-Kainuma A."/>
            <person name="Ishikawa M."/>
            <person name="Umino S."/>
            <person name="Koizumi Y."/>
            <person name="Shiwa Y."/>
            <person name="Yoshikawa H."/>
            <person name="Matsutani M."/>
            <person name="Matsushita K."/>
        </authorList>
    </citation>
    <scope>NUCLEOTIDE SEQUENCE</scope>
    <source>
        <strain evidence="5">DSM 12717</strain>
    </source>
</reference>
<dbReference type="InterPro" id="IPR043128">
    <property type="entry name" value="Rev_trsase/Diguanyl_cyclase"/>
</dbReference>
<name>A0ABQ0P708_9PROT</name>
<proteinExistence type="predicted"/>
<feature type="transmembrane region" description="Helical" evidence="3">
    <location>
        <begin position="22"/>
        <end position="42"/>
    </location>
</feature>
<feature type="domain" description="GGDEF" evidence="4">
    <location>
        <begin position="437"/>
        <end position="569"/>
    </location>
</feature>
<accession>A0ABQ0P708</accession>
<dbReference type="InterPro" id="IPR050469">
    <property type="entry name" value="Diguanylate_Cyclase"/>
</dbReference>
<comment type="catalytic activity">
    <reaction evidence="2">
        <text>2 GTP = 3',3'-c-di-GMP + 2 diphosphate</text>
        <dbReference type="Rhea" id="RHEA:24898"/>
        <dbReference type="ChEBI" id="CHEBI:33019"/>
        <dbReference type="ChEBI" id="CHEBI:37565"/>
        <dbReference type="ChEBI" id="CHEBI:58805"/>
        <dbReference type="EC" id="2.7.7.65"/>
    </reaction>
</comment>
<dbReference type="PROSITE" id="PS50887">
    <property type="entry name" value="GGDEF"/>
    <property type="match status" value="1"/>
</dbReference>
<evidence type="ECO:0000313" key="5">
    <source>
        <dbReference type="EMBL" id="GBQ21190.1"/>
    </source>
</evidence>
<dbReference type="CDD" id="cd01949">
    <property type="entry name" value="GGDEF"/>
    <property type="match status" value="1"/>
</dbReference>
<comment type="caution">
    <text evidence="5">The sequence shown here is derived from an EMBL/GenBank/DDBJ whole genome shotgun (WGS) entry which is preliminary data.</text>
</comment>
<dbReference type="PANTHER" id="PTHR45138:SF9">
    <property type="entry name" value="DIGUANYLATE CYCLASE DGCM-RELATED"/>
    <property type="match status" value="1"/>
</dbReference>
<evidence type="ECO:0000259" key="4">
    <source>
        <dbReference type="PROSITE" id="PS50887"/>
    </source>
</evidence>
<sequence length="585" mass="62374">MATSVQTGKRQALRSLWIGGRLWIGAVVAVLLSATMAGIILAHVSRLFLHARHDVATLEQLRLVLDTANRISAERAPSNVLMSGGPGLPSARDRLRAARAQTDQALARGAAIVPAALLQDAVRHLARARALVDQAASQPPAGYGAVQNAVDALFAAYDAYRAVVLWRAAPLIRFDPELAGPVQHALILCFLRDDAGRLGSTIIAPLVAHAPISSSNIAAGDRLSGRIAMQWQLLALDPDLTDGGSRLAALRAEAETAYFGDGQPLVAGLIAEGRHGGAYTSDAAAFSGHYVETLTPLEIWRTACLDALLARYRQKEHQALDVAWIVGGMMLVVVWLIAGGVLLVHLRVLRPLLEASEAVVALVHDQPVRLPLSHPGGPELRPLIDAVALLDIKLRERAAQARQLKYQAETDELTGLLNRRAFLMLGEPRLAGAGPGERVFFILLDIDHFKAINDRHGHTSGDRVLVAVANALRAHVRPCDLVARIGGEEFAILIQAPSQGIALSLAHRLRQSVAGLAILSTDGARVSVTASFGVAAGDGLIWRQCVAKADVALYAAKRAGRNRVHLAEQDVFAWPSPPRSGPLPA</sequence>
<dbReference type="NCBIfam" id="TIGR00254">
    <property type="entry name" value="GGDEF"/>
    <property type="match status" value="1"/>
</dbReference>
<keyword evidence="3" id="KW-1133">Transmembrane helix</keyword>
<dbReference type="EC" id="2.7.7.65" evidence="1"/>
<evidence type="ECO:0000313" key="6">
    <source>
        <dbReference type="Proteomes" id="UP001060895"/>
    </source>
</evidence>
<evidence type="ECO:0000256" key="3">
    <source>
        <dbReference type="SAM" id="Phobius"/>
    </source>
</evidence>
<dbReference type="Proteomes" id="UP001060895">
    <property type="component" value="Unassembled WGS sequence"/>
</dbReference>
<organism evidence="5 6">
    <name type="scientific">Gluconacetobacter sacchari DSM 12717</name>
    <dbReference type="NCBI Taxonomy" id="1307940"/>
    <lineage>
        <taxon>Bacteria</taxon>
        <taxon>Pseudomonadati</taxon>
        <taxon>Pseudomonadota</taxon>
        <taxon>Alphaproteobacteria</taxon>
        <taxon>Acetobacterales</taxon>
        <taxon>Acetobacteraceae</taxon>
        <taxon>Gluconacetobacter</taxon>
    </lineage>
</organism>
<feature type="transmembrane region" description="Helical" evidence="3">
    <location>
        <begin position="322"/>
        <end position="346"/>
    </location>
</feature>
<dbReference type="InterPro" id="IPR029787">
    <property type="entry name" value="Nucleotide_cyclase"/>
</dbReference>
<keyword evidence="3" id="KW-0472">Membrane</keyword>
<keyword evidence="3" id="KW-0812">Transmembrane</keyword>
<keyword evidence="6" id="KW-1185">Reference proteome</keyword>
<evidence type="ECO:0000256" key="1">
    <source>
        <dbReference type="ARBA" id="ARBA00012528"/>
    </source>
</evidence>
<dbReference type="Gene3D" id="3.30.70.270">
    <property type="match status" value="1"/>
</dbReference>
<gene>
    <name evidence="5" type="ORF">AA12717_0801</name>
</gene>